<dbReference type="AlphaFoldDB" id="A0A7J9D4E1"/>
<sequence length="49" mass="5789">MVRLKKDPNMISHFELCKIVKDGLGFNTVQLIYFYVPNSRTFQDNLRVV</sequence>
<gene>
    <name evidence="1" type="ORF">Gogos_021938</name>
</gene>
<dbReference type="EMBL" id="JABEZY010270418">
    <property type="protein sequence ID" value="MBA0755521.1"/>
    <property type="molecule type" value="Genomic_DNA"/>
</dbReference>
<comment type="caution">
    <text evidence="1">The sequence shown here is derived from an EMBL/GenBank/DDBJ whole genome shotgun (WGS) entry which is preliminary data.</text>
</comment>
<keyword evidence="2" id="KW-1185">Reference proteome</keyword>
<dbReference type="Proteomes" id="UP000593579">
    <property type="component" value="Unassembled WGS sequence"/>
</dbReference>
<reference evidence="1 2" key="1">
    <citation type="journal article" date="2019" name="Genome Biol. Evol.">
        <title>Insights into the evolution of the New World diploid cottons (Gossypium, subgenus Houzingenia) based on genome sequencing.</title>
        <authorList>
            <person name="Grover C.E."/>
            <person name="Arick M.A. 2nd"/>
            <person name="Thrash A."/>
            <person name="Conover J.L."/>
            <person name="Sanders W.S."/>
            <person name="Peterson D.G."/>
            <person name="Frelichowski J.E."/>
            <person name="Scheffler J.A."/>
            <person name="Scheffler B.E."/>
            <person name="Wendel J.F."/>
        </authorList>
    </citation>
    <scope>NUCLEOTIDE SEQUENCE [LARGE SCALE GENOMIC DNA]</scope>
    <source>
        <strain evidence="1">5</strain>
        <tissue evidence="1">Leaf</tissue>
    </source>
</reference>
<name>A0A7J9D4E1_GOSGO</name>
<protein>
    <submittedName>
        <fullName evidence="1">Uncharacterized protein</fullName>
    </submittedName>
</protein>
<organism evidence="1 2">
    <name type="scientific">Gossypium gossypioides</name>
    <name type="common">Mexican cotton</name>
    <name type="synonym">Selera gossypioides</name>
    <dbReference type="NCBI Taxonomy" id="34282"/>
    <lineage>
        <taxon>Eukaryota</taxon>
        <taxon>Viridiplantae</taxon>
        <taxon>Streptophyta</taxon>
        <taxon>Embryophyta</taxon>
        <taxon>Tracheophyta</taxon>
        <taxon>Spermatophyta</taxon>
        <taxon>Magnoliopsida</taxon>
        <taxon>eudicotyledons</taxon>
        <taxon>Gunneridae</taxon>
        <taxon>Pentapetalae</taxon>
        <taxon>rosids</taxon>
        <taxon>malvids</taxon>
        <taxon>Malvales</taxon>
        <taxon>Malvaceae</taxon>
        <taxon>Malvoideae</taxon>
        <taxon>Gossypium</taxon>
    </lineage>
</organism>
<evidence type="ECO:0000313" key="1">
    <source>
        <dbReference type="EMBL" id="MBA0755521.1"/>
    </source>
</evidence>
<dbReference type="OrthoDB" id="1751576at2759"/>
<accession>A0A7J9D4E1</accession>
<proteinExistence type="predicted"/>
<evidence type="ECO:0000313" key="2">
    <source>
        <dbReference type="Proteomes" id="UP000593579"/>
    </source>
</evidence>